<dbReference type="SMART" id="SM00382">
    <property type="entry name" value="AAA"/>
    <property type="match status" value="1"/>
</dbReference>
<dbReference type="Pfam" id="PF02954">
    <property type="entry name" value="HTH_8"/>
    <property type="match status" value="1"/>
</dbReference>
<evidence type="ECO:0000259" key="7">
    <source>
        <dbReference type="PROSITE" id="PS50006"/>
    </source>
</evidence>
<sequence length="677" mass="75182">MHNSEKQNSKTASTVAYLIVQEVDERGKVYRLVDRQVTTIGRAPTNRIVLDDEVCSRSHCEIFYSDGGWYIRDLGSRNGTLVQGLAISQDHRLQEGDVVEIGDSEAIFTFDVSRFSARPTSDGSSAVIDSETMGVGQQSSWDELNMPEIVQRKSHTRFHTPPPASQIDRDRASRELGRLYRLALEMGNAQSEQELCQIVLNGLFEGTSADIGAILNLDPSKSLPRKPENLRVIAFQSVDELPYRKPSDYLSKMVFDEGDALLAHNIADDSKLSTRDSLGKIHAQSVICAPLRNKNGVSGLIHLYSTNPDNPLDSEDLEFTLALADQLAVSLQNLSEKLQLSDGLARMEGENKALREQLELESELVGQSPSMVALKEQILRIAPTDASVLIRGESGVGKELVARAIHFNSHRKKQPFVCMNCAALSEGLLESELFGHEKGAFTGATSQKPGKFEQAHRGSLFLDEVGEMSLAVQAKFLRVLEGHSFERVGGSASIDVDVRVVAATNRDMEKAVAKGTFRQDLYFRLHVVEVSVDPLRVRADDILLLANYFLNRFVTKTGRPIRGFTDQAEALLESYHWPGNVRELQNTIERAFILCTSDVVDAEDIQLSAVGMESDPQSVLPAVHRGFREISLEEVEQEHILSVLNNTNWNKSRSAQILGIERSTLDRKLKRYGISRP</sequence>
<dbReference type="Gene3D" id="1.10.8.60">
    <property type="match status" value="1"/>
</dbReference>
<evidence type="ECO:0000259" key="8">
    <source>
        <dbReference type="PROSITE" id="PS50045"/>
    </source>
</evidence>
<dbReference type="AlphaFoldDB" id="A0A517PJF0"/>
<dbReference type="PRINTS" id="PR01590">
    <property type="entry name" value="HTHFIS"/>
</dbReference>
<dbReference type="SUPFAM" id="SSF55781">
    <property type="entry name" value="GAF domain-like"/>
    <property type="match status" value="1"/>
</dbReference>
<dbReference type="Gene3D" id="1.10.10.60">
    <property type="entry name" value="Homeodomain-like"/>
    <property type="match status" value="1"/>
</dbReference>
<feature type="domain" description="FHA" evidence="7">
    <location>
        <begin position="38"/>
        <end position="87"/>
    </location>
</feature>
<dbReference type="GO" id="GO:0043565">
    <property type="term" value="F:sequence-specific DNA binding"/>
    <property type="evidence" value="ECO:0007669"/>
    <property type="project" value="InterPro"/>
</dbReference>
<dbReference type="SUPFAM" id="SSF52540">
    <property type="entry name" value="P-loop containing nucleoside triphosphate hydrolases"/>
    <property type="match status" value="1"/>
</dbReference>
<dbReference type="SMART" id="SM00065">
    <property type="entry name" value="GAF"/>
    <property type="match status" value="1"/>
</dbReference>
<dbReference type="Proteomes" id="UP000320421">
    <property type="component" value="Chromosome"/>
</dbReference>
<dbReference type="InterPro" id="IPR009057">
    <property type="entry name" value="Homeodomain-like_sf"/>
</dbReference>
<gene>
    <name evidence="9" type="primary">zraR_1</name>
    <name evidence="9" type="ORF">HG66A1_12690</name>
</gene>
<dbReference type="InterPro" id="IPR003018">
    <property type="entry name" value="GAF"/>
</dbReference>
<dbReference type="InterPro" id="IPR008984">
    <property type="entry name" value="SMAD_FHA_dom_sf"/>
</dbReference>
<accession>A0A517PJF0</accession>
<dbReference type="InterPro" id="IPR027417">
    <property type="entry name" value="P-loop_NTPase"/>
</dbReference>
<dbReference type="PROSITE" id="PS50045">
    <property type="entry name" value="SIGMA54_INTERACT_4"/>
    <property type="match status" value="1"/>
</dbReference>
<dbReference type="PROSITE" id="PS00688">
    <property type="entry name" value="SIGMA54_INTERACT_3"/>
    <property type="match status" value="1"/>
</dbReference>
<dbReference type="InterPro" id="IPR025662">
    <property type="entry name" value="Sigma_54_int_dom_ATP-bd_1"/>
</dbReference>
<dbReference type="SUPFAM" id="SSF46689">
    <property type="entry name" value="Homeodomain-like"/>
    <property type="match status" value="1"/>
</dbReference>
<evidence type="ECO:0000256" key="4">
    <source>
        <dbReference type="ARBA" id="ARBA00023125"/>
    </source>
</evidence>
<dbReference type="PANTHER" id="PTHR32071">
    <property type="entry name" value="TRANSCRIPTIONAL REGULATORY PROTEIN"/>
    <property type="match status" value="1"/>
</dbReference>
<dbReference type="PROSITE" id="PS50006">
    <property type="entry name" value="FHA_DOMAIN"/>
    <property type="match status" value="1"/>
</dbReference>
<dbReference type="FunFam" id="3.40.50.300:FF:000006">
    <property type="entry name" value="DNA-binding transcriptional regulator NtrC"/>
    <property type="match status" value="1"/>
</dbReference>
<dbReference type="Pfam" id="PF00158">
    <property type="entry name" value="Sigma54_activat"/>
    <property type="match status" value="1"/>
</dbReference>
<feature type="coiled-coil region" evidence="6">
    <location>
        <begin position="337"/>
        <end position="364"/>
    </location>
</feature>
<dbReference type="Gene3D" id="3.30.450.40">
    <property type="match status" value="1"/>
</dbReference>
<keyword evidence="4" id="KW-0238">DNA-binding</keyword>
<dbReference type="Pfam" id="PF00498">
    <property type="entry name" value="FHA"/>
    <property type="match status" value="1"/>
</dbReference>
<dbReference type="Pfam" id="PF25601">
    <property type="entry name" value="AAA_lid_14"/>
    <property type="match status" value="1"/>
</dbReference>
<reference evidence="9 10" key="1">
    <citation type="submission" date="2019-02" db="EMBL/GenBank/DDBJ databases">
        <title>Deep-cultivation of Planctomycetes and their phenomic and genomic characterization uncovers novel biology.</title>
        <authorList>
            <person name="Wiegand S."/>
            <person name="Jogler M."/>
            <person name="Boedeker C."/>
            <person name="Pinto D."/>
            <person name="Vollmers J."/>
            <person name="Rivas-Marin E."/>
            <person name="Kohn T."/>
            <person name="Peeters S.H."/>
            <person name="Heuer A."/>
            <person name="Rast P."/>
            <person name="Oberbeckmann S."/>
            <person name="Bunk B."/>
            <person name="Jeske O."/>
            <person name="Meyerdierks A."/>
            <person name="Storesund J.E."/>
            <person name="Kallscheuer N."/>
            <person name="Luecker S."/>
            <person name="Lage O.M."/>
            <person name="Pohl T."/>
            <person name="Merkel B.J."/>
            <person name="Hornburger P."/>
            <person name="Mueller R.-W."/>
            <person name="Bruemmer F."/>
            <person name="Labrenz M."/>
            <person name="Spormann A.M."/>
            <person name="Op den Camp H."/>
            <person name="Overmann J."/>
            <person name="Amann R."/>
            <person name="Jetten M.S.M."/>
            <person name="Mascher T."/>
            <person name="Medema M.H."/>
            <person name="Devos D.P."/>
            <person name="Kaster A.-K."/>
            <person name="Ovreas L."/>
            <person name="Rohde M."/>
            <person name="Galperin M.Y."/>
            <person name="Jogler C."/>
        </authorList>
    </citation>
    <scope>NUCLEOTIDE SEQUENCE [LARGE SCALE GENOMIC DNA]</scope>
    <source>
        <strain evidence="9 10">HG66A1</strain>
    </source>
</reference>
<keyword evidence="10" id="KW-1185">Reference proteome</keyword>
<keyword evidence="1" id="KW-0547">Nucleotide-binding</keyword>
<dbReference type="GO" id="GO:0005524">
    <property type="term" value="F:ATP binding"/>
    <property type="evidence" value="ECO:0007669"/>
    <property type="project" value="UniProtKB-KW"/>
</dbReference>
<evidence type="ECO:0000256" key="2">
    <source>
        <dbReference type="ARBA" id="ARBA00022840"/>
    </source>
</evidence>
<dbReference type="InterPro" id="IPR029016">
    <property type="entry name" value="GAF-like_dom_sf"/>
</dbReference>
<dbReference type="RefSeq" id="WP_145181330.1">
    <property type="nucleotide sequence ID" value="NZ_CP036266.1"/>
</dbReference>
<dbReference type="PROSITE" id="PS00675">
    <property type="entry name" value="SIGMA54_INTERACT_1"/>
    <property type="match status" value="1"/>
</dbReference>
<organism evidence="9 10">
    <name type="scientific">Gimesia chilikensis</name>
    <dbReference type="NCBI Taxonomy" id="2605989"/>
    <lineage>
        <taxon>Bacteria</taxon>
        <taxon>Pseudomonadati</taxon>
        <taxon>Planctomycetota</taxon>
        <taxon>Planctomycetia</taxon>
        <taxon>Planctomycetales</taxon>
        <taxon>Planctomycetaceae</taxon>
        <taxon>Gimesia</taxon>
    </lineage>
</organism>
<dbReference type="Gene3D" id="3.40.50.300">
    <property type="entry name" value="P-loop containing nucleotide triphosphate hydrolases"/>
    <property type="match status" value="1"/>
</dbReference>
<evidence type="ECO:0000313" key="9">
    <source>
        <dbReference type="EMBL" id="QDT19504.1"/>
    </source>
</evidence>
<dbReference type="PANTHER" id="PTHR32071:SF57">
    <property type="entry name" value="C4-DICARBOXYLATE TRANSPORT TRANSCRIPTIONAL REGULATORY PROTEIN DCTD"/>
    <property type="match status" value="1"/>
</dbReference>
<keyword evidence="3" id="KW-0805">Transcription regulation</keyword>
<dbReference type="Gene3D" id="2.60.200.20">
    <property type="match status" value="1"/>
</dbReference>
<dbReference type="CDD" id="cd00009">
    <property type="entry name" value="AAA"/>
    <property type="match status" value="1"/>
</dbReference>
<feature type="domain" description="Sigma-54 factor interaction" evidence="8">
    <location>
        <begin position="364"/>
        <end position="593"/>
    </location>
</feature>
<name>A0A517PJF0_9PLAN</name>
<keyword evidence="2" id="KW-0067">ATP-binding</keyword>
<dbReference type="InterPro" id="IPR058031">
    <property type="entry name" value="AAA_lid_NorR"/>
</dbReference>
<evidence type="ECO:0000256" key="6">
    <source>
        <dbReference type="SAM" id="Coils"/>
    </source>
</evidence>
<dbReference type="EMBL" id="CP036266">
    <property type="protein sequence ID" value="QDT19504.1"/>
    <property type="molecule type" value="Genomic_DNA"/>
</dbReference>
<evidence type="ECO:0000256" key="3">
    <source>
        <dbReference type="ARBA" id="ARBA00023015"/>
    </source>
</evidence>
<evidence type="ECO:0000313" key="10">
    <source>
        <dbReference type="Proteomes" id="UP000320421"/>
    </source>
</evidence>
<dbReference type="InterPro" id="IPR002197">
    <property type="entry name" value="HTH_Fis"/>
</dbReference>
<dbReference type="SMART" id="SM00240">
    <property type="entry name" value="FHA"/>
    <property type="match status" value="1"/>
</dbReference>
<dbReference type="Pfam" id="PF13185">
    <property type="entry name" value="GAF_2"/>
    <property type="match status" value="1"/>
</dbReference>
<protein>
    <submittedName>
        <fullName evidence="9">Transcriptional regulatory protein ZraR</fullName>
    </submittedName>
</protein>
<proteinExistence type="predicted"/>
<keyword evidence="6" id="KW-0175">Coiled coil</keyword>
<dbReference type="InterPro" id="IPR000253">
    <property type="entry name" value="FHA_dom"/>
</dbReference>
<dbReference type="OrthoDB" id="9761019at2"/>
<keyword evidence="5" id="KW-0804">Transcription</keyword>
<dbReference type="InterPro" id="IPR025944">
    <property type="entry name" value="Sigma_54_int_dom_CS"/>
</dbReference>
<dbReference type="SUPFAM" id="SSF49879">
    <property type="entry name" value="SMAD/FHA domain"/>
    <property type="match status" value="1"/>
</dbReference>
<evidence type="ECO:0000256" key="5">
    <source>
        <dbReference type="ARBA" id="ARBA00023163"/>
    </source>
</evidence>
<dbReference type="CDD" id="cd00060">
    <property type="entry name" value="FHA"/>
    <property type="match status" value="1"/>
</dbReference>
<dbReference type="GO" id="GO:0006355">
    <property type="term" value="P:regulation of DNA-templated transcription"/>
    <property type="evidence" value="ECO:0007669"/>
    <property type="project" value="InterPro"/>
</dbReference>
<evidence type="ECO:0000256" key="1">
    <source>
        <dbReference type="ARBA" id="ARBA00022741"/>
    </source>
</evidence>
<dbReference type="InterPro" id="IPR002078">
    <property type="entry name" value="Sigma_54_int"/>
</dbReference>
<dbReference type="InterPro" id="IPR003593">
    <property type="entry name" value="AAA+_ATPase"/>
</dbReference>